<keyword evidence="3" id="KW-0378">Hydrolase</keyword>
<dbReference type="InterPro" id="IPR011856">
    <property type="entry name" value="tRNA_endonuc-like_dom_sf"/>
</dbReference>
<dbReference type="GO" id="GO:0004518">
    <property type="term" value="F:nuclease activity"/>
    <property type="evidence" value="ECO:0007669"/>
    <property type="project" value="UniProtKB-KW"/>
</dbReference>
<keyword evidence="2" id="KW-0540">Nuclease</keyword>
<evidence type="ECO:0000256" key="2">
    <source>
        <dbReference type="ARBA" id="ARBA00022722"/>
    </source>
</evidence>
<dbReference type="InterPro" id="IPR014883">
    <property type="entry name" value="VRR_NUC"/>
</dbReference>
<dbReference type="AlphaFoldDB" id="A0A6H2A0C5"/>
<organism evidence="5">
    <name type="scientific">viral metagenome</name>
    <dbReference type="NCBI Taxonomy" id="1070528"/>
    <lineage>
        <taxon>unclassified sequences</taxon>
        <taxon>metagenomes</taxon>
        <taxon>organismal metagenomes</taxon>
    </lineage>
</organism>
<dbReference type="EMBL" id="MT144401">
    <property type="protein sequence ID" value="QJA53189.1"/>
    <property type="molecule type" value="Genomic_DNA"/>
</dbReference>
<dbReference type="Pfam" id="PF08774">
    <property type="entry name" value="VRR_NUC"/>
    <property type="match status" value="1"/>
</dbReference>
<name>A0A6H2A0C5_9ZZZZ</name>
<evidence type="ECO:0000313" key="5">
    <source>
        <dbReference type="EMBL" id="QJA53189.1"/>
    </source>
</evidence>
<dbReference type="GO" id="GO:0016788">
    <property type="term" value="F:hydrolase activity, acting on ester bonds"/>
    <property type="evidence" value="ECO:0007669"/>
    <property type="project" value="InterPro"/>
</dbReference>
<reference evidence="5" key="1">
    <citation type="submission" date="2020-03" db="EMBL/GenBank/DDBJ databases">
        <title>The deep terrestrial virosphere.</title>
        <authorList>
            <person name="Holmfeldt K."/>
            <person name="Nilsson E."/>
            <person name="Simone D."/>
            <person name="Lopez-Fernandez M."/>
            <person name="Wu X."/>
            <person name="de Brujin I."/>
            <person name="Lundin D."/>
            <person name="Andersson A."/>
            <person name="Bertilsson S."/>
            <person name="Dopson M."/>
        </authorList>
    </citation>
    <scope>NUCLEOTIDE SEQUENCE</scope>
    <source>
        <strain evidence="6">MM415B02934</strain>
        <strain evidence="5">TM448A03295</strain>
    </source>
</reference>
<protein>
    <submittedName>
        <fullName evidence="5">Putative VRR-NUC domain-containing protein</fullName>
    </submittedName>
</protein>
<accession>A0A6H2A0C5</accession>
<proteinExistence type="predicted"/>
<dbReference type="Gene3D" id="3.40.1350.10">
    <property type="match status" value="1"/>
</dbReference>
<gene>
    <name evidence="6" type="ORF">MM415B02934_0005</name>
    <name evidence="5" type="ORF">TM448A03295_0006</name>
</gene>
<sequence length="126" mass="14975">MTRWTQQQYEDYILSSKNAIAKPVALAEQPNKATLEHNLLAKCLRYCRDYGYAVWHDWSRKKNEAGWPDLMIFMSEGRVCLIELKSEKGRLRKEQADLRRHLLFLGHPVHVVKSYKRFLEVIQDRT</sequence>
<evidence type="ECO:0000313" key="6">
    <source>
        <dbReference type="EMBL" id="QJA87642.1"/>
    </source>
</evidence>
<evidence type="ECO:0000259" key="4">
    <source>
        <dbReference type="Pfam" id="PF08774"/>
    </source>
</evidence>
<evidence type="ECO:0000256" key="1">
    <source>
        <dbReference type="ARBA" id="ARBA00001946"/>
    </source>
</evidence>
<comment type="cofactor">
    <cofactor evidence="1">
        <name>Mg(2+)</name>
        <dbReference type="ChEBI" id="CHEBI:18420"/>
    </cofactor>
</comment>
<evidence type="ECO:0000256" key="3">
    <source>
        <dbReference type="ARBA" id="ARBA00022801"/>
    </source>
</evidence>
<dbReference type="GO" id="GO:0003676">
    <property type="term" value="F:nucleic acid binding"/>
    <property type="evidence" value="ECO:0007669"/>
    <property type="project" value="InterPro"/>
</dbReference>
<feature type="domain" description="VRR-NUC" evidence="4">
    <location>
        <begin position="54"/>
        <end position="112"/>
    </location>
</feature>
<dbReference type="EMBL" id="MT142723">
    <property type="protein sequence ID" value="QJA87642.1"/>
    <property type="molecule type" value="Genomic_DNA"/>
</dbReference>